<dbReference type="Gene3D" id="3.50.50.60">
    <property type="entry name" value="FAD/NAD(P)-binding domain"/>
    <property type="match status" value="1"/>
</dbReference>
<dbReference type="Proteomes" id="UP000027778">
    <property type="component" value="Unassembled WGS sequence"/>
</dbReference>
<dbReference type="PANTHER" id="PTHR13847">
    <property type="entry name" value="SARCOSINE DEHYDROGENASE-RELATED"/>
    <property type="match status" value="1"/>
</dbReference>
<dbReference type="GO" id="GO:0005737">
    <property type="term" value="C:cytoplasm"/>
    <property type="evidence" value="ECO:0007669"/>
    <property type="project" value="TreeGrafter"/>
</dbReference>
<name>A0A073KAJ7_9BACI</name>
<dbReference type="EMBL" id="JOTM01000014">
    <property type="protein sequence ID" value="KEK23590.1"/>
    <property type="molecule type" value="Genomic_DNA"/>
</dbReference>
<dbReference type="PANTHER" id="PTHR13847:SF201">
    <property type="entry name" value="PUTATIBE OXIDOREDUCTASE"/>
    <property type="match status" value="1"/>
</dbReference>
<reference evidence="2 3" key="1">
    <citation type="submission" date="2014-06" db="EMBL/GenBank/DDBJ databases">
        <title>Draft genome sequence of Bacillus gaemokensis JCM 15801 (MCCC 1A00707).</title>
        <authorList>
            <person name="Lai Q."/>
            <person name="Liu Y."/>
            <person name="Shao Z."/>
        </authorList>
    </citation>
    <scope>NUCLEOTIDE SEQUENCE [LARGE SCALE GENOMIC DNA]</scope>
    <source>
        <strain evidence="2 3">JCM 15801</strain>
    </source>
</reference>
<accession>A0A073KAJ7</accession>
<dbReference type="InterPro" id="IPR036188">
    <property type="entry name" value="FAD/NAD-bd_sf"/>
</dbReference>
<gene>
    <name evidence="2" type="ORF">BAGA_07635</name>
</gene>
<dbReference type="AlphaFoldDB" id="A0A073KAJ7"/>
<evidence type="ECO:0000259" key="1">
    <source>
        <dbReference type="Pfam" id="PF01266"/>
    </source>
</evidence>
<dbReference type="InterPro" id="IPR006076">
    <property type="entry name" value="FAD-dep_OxRdtase"/>
</dbReference>
<proteinExistence type="predicted"/>
<evidence type="ECO:0000313" key="2">
    <source>
        <dbReference type="EMBL" id="KEK23590.1"/>
    </source>
</evidence>
<dbReference type="RefSeq" id="WP_033675379.1">
    <property type="nucleotide sequence ID" value="NZ_JOTM01000014.1"/>
</dbReference>
<organism evidence="2 3">
    <name type="scientific">Bacillus gaemokensis</name>
    <dbReference type="NCBI Taxonomy" id="574375"/>
    <lineage>
        <taxon>Bacteria</taxon>
        <taxon>Bacillati</taxon>
        <taxon>Bacillota</taxon>
        <taxon>Bacilli</taxon>
        <taxon>Bacillales</taxon>
        <taxon>Bacillaceae</taxon>
        <taxon>Bacillus</taxon>
        <taxon>Bacillus cereus group</taxon>
    </lineage>
</organism>
<dbReference type="STRING" id="574375.AZF08_16465"/>
<dbReference type="Pfam" id="PF01266">
    <property type="entry name" value="DAO"/>
    <property type="match status" value="1"/>
</dbReference>
<feature type="domain" description="FAD dependent oxidoreductase" evidence="1">
    <location>
        <begin position="29"/>
        <end position="382"/>
    </location>
</feature>
<evidence type="ECO:0000313" key="3">
    <source>
        <dbReference type="Proteomes" id="UP000027778"/>
    </source>
</evidence>
<comment type="caution">
    <text evidence="2">The sequence shown here is derived from an EMBL/GenBank/DDBJ whole genome shotgun (WGS) entry which is preliminary data.</text>
</comment>
<keyword evidence="3" id="KW-1185">Reference proteome</keyword>
<protein>
    <submittedName>
        <fullName evidence="2">Oxidoreductase</fullName>
    </submittedName>
</protein>
<dbReference type="SUPFAM" id="SSF51905">
    <property type="entry name" value="FAD/NAD(P)-binding domain"/>
    <property type="match status" value="1"/>
</dbReference>
<sequence>MKLTLGKLFWNEEACMPCYPLLENDMICDVLIVGSGETGAHIAYFLTSLGMKVILIDKRKIANGSTLANTGILQFAHDKSLTSMIHTFGEKKGVRTYKLCYEALQTLEQVVPMLDINPYFIPKRSLYYASQNEDVVFLQQEYRTLKRHGFPVEYFTESDIKKRYSFTKPAALYTRGDAEVNPYLLAHGLIHKAKQFGAAIFENTEVMHIKPFQKDLVCYTKTGKKIVAKTVIMATGYEIPFGKKEANIAVDTSYAIVTNEQAHFDGWHEQSLIWETARPYLYFRTYKNRILLGGLDEAMKLQKVGDTKLLHKRDLLTKMIREMFPNFKDVQAEYYWAATFCGSHDGLPIVKEDEKIPNLYYALPYGGNGTVYGMVFAKLFQQLFTNKEISDFSLFNR</sequence>
<dbReference type="Gene3D" id="3.30.9.10">
    <property type="entry name" value="D-Amino Acid Oxidase, subunit A, domain 2"/>
    <property type="match status" value="1"/>
</dbReference>
<dbReference type="OrthoDB" id="571248at2"/>
<dbReference type="eggNOG" id="COG0665">
    <property type="taxonomic scope" value="Bacteria"/>
</dbReference>